<evidence type="ECO:0000313" key="1">
    <source>
        <dbReference type="EMBL" id="MFC6997620.1"/>
    </source>
</evidence>
<proteinExistence type="predicted"/>
<reference evidence="2" key="1">
    <citation type="journal article" date="2019" name="Int. J. Syst. Evol. Microbiol.">
        <title>The Global Catalogue of Microorganisms (GCM) 10K type strain sequencing project: providing services to taxonomists for standard genome sequencing and annotation.</title>
        <authorList>
            <consortium name="The Broad Institute Genomics Platform"/>
            <consortium name="The Broad Institute Genome Sequencing Center for Infectious Disease"/>
            <person name="Wu L."/>
            <person name="Ma J."/>
        </authorList>
    </citation>
    <scope>NUCLEOTIDE SEQUENCE [LARGE SCALE GENOMIC DNA]</scope>
    <source>
        <strain evidence="2">CGMCC 4.7393</strain>
    </source>
</reference>
<protein>
    <recommendedName>
        <fullName evidence="3">DUF3352 domain-containing protein</fullName>
    </recommendedName>
</protein>
<dbReference type="Gene3D" id="2.130.10.10">
    <property type="entry name" value="YVTN repeat-like/Quinoprotein amine dehydrogenase"/>
    <property type="match status" value="1"/>
</dbReference>
<dbReference type="InterPro" id="IPR015943">
    <property type="entry name" value="WD40/YVTN_repeat-like_dom_sf"/>
</dbReference>
<sequence length="901" mass="102360">MPKKTILLLCGLVVLVALGFYGFSKWSEARAKVDLWTLVPDDAVFVVETDHAPRLVEHLKRTDLWGTLTQTPYVLRLEDQLTLLDSLSSGRSQLRNFLDQKNILMSLHVLGKAEQELVYYVPVNTVAEHRYVRTLVENLGKADEYRLDTRDYQGYQITDVISETNNNNNLTYFSYHNNLVISASSVLVEEIVRKINRGQLESPAQDYKNTNYLSQPDVFANVFINYRHLPDLLNTFLKEDLRDDVNMLSSLCRNSMLGLKIQNNRLFLNGFSNPETVEGALFGQMDGHKPKKLMLRELVPARAALLLHMGLDQVGALRREPGKAAATFIDTLANSFAGELGLCYLEAHDIRTSAEKVLFVQSGNPALSQTMLNRMQPGNSAGTQEKHGENIIRLLTVKELPQQLFGPMFKGFEQTYYTTVRDYLLFTDDVATMRTLLNDIDVGKVWSKSGAMEPMLEEMQQENNLGLFINTPNAWNLLLRSVNKESQSKLMANNSVIKKFNSFTFQFSAAEDQYYTSIILRHQEESGVKAILADQGLWQIETFDLKSQLISKPFLTQHPIDKSDEVVVQDSAFVLHAIGAQQGKRNWSDSLSSKVIGSVQQYPYGPNDRLTYFFATSNKIHCVDRNGRALENFPFNLGDSTRLQHLNVFDYDKAKDYRLVVDDALGNVFIMNMEGNLQQGWDPKRLESRLASAPQHFKVNGRNVILVVLENGYIYAFNNQGEAYPGFPIYLNTNLKSEVYGRVGISFRRSNFTLVTQSGEVITFDLTGEITKREQLVRPDRRSAFKMVVEPNGKSYIIARTDPGRVALYSQDLRLLLDRRFVTSSPKEVQFFHFGGDRQLYVVTETGPGKAYLFDVQAKLLGKDPIDTHFPVSVRYDEVKNQYTVFSTDQQVVQKTIVQGR</sequence>
<dbReference type="SUPFAM" id="SSF101898">
    <property type="entry name" value="NHL repeat"/>
    <property type="match status" value="1"/>
</dbReference>
<comment type="caution">
    <text evidence="1">The sequence shown here is derived from an EMBL/GenBank/DDBJ whole genome shotgun (WGS) entry which is preliminary data.</text>
</comment>
<gene>
    <name evidence="1" type="ORF">ACFQHR_08285</name>
</gene>
<evidence type="ECO:0000313" key="2">
    <source>
        <dbReference type="Proteomes" id="UP001596405"/>
    </source>
</evidence>
<accession>A0ABW2DKQ4</accession>
<evidence type="ECO:0008006" key="3">
    <source>
        <dbReference type="Google" id="ProtNLM"/>
    </source>
</evidence>
<organism evidence="1 2">
    <name type="scientific">Rufibacter roseus</name>
    <dbReference type="NCBI Taxonomy" id="1567108"/>
    <lineage>
        <taxon>Bacteria</taxon>
        <taxon>Pseudomonadati</taxon>
        <taxon>Bacteroidota</taxon>
        <taxon>Cytophagia</taxon>
        <taxon>Cytophagales</taxon>
        <taxon>Hymenobacteraceae</taxon>
        <taxon>Rufibacter</taxon>
    </lineage>
</organism>
<dbReference type="RefSeq" id="WP_066618939.1">
    <property type="nucleotide sequence ID" value="NZ_JBHSYQ010000003.1"/>
</dbReference>
<dbReference type="EMBL" id="JBHSYQ010000003">
    <property type="protein sequence ID" value="MFC6997620.1"/>
    <property type="molecule type" value="Genomic_DNA"/>
</dbReference>
<keyword evidence="2" id="KW-1185">Reference proteome</keyword>
<dbReference type="Proteomes" id="UP001596405">
    <property type="component" value="Unassembled WGS sequence"/>
</dbReference>
<name>A0ABW2DKQ4_9BACT</name>